<gene>
    <name evidence="1" type="ORF">CAP_1055</name>
</gene>
<evidence type="ECO:0000313" key="1">
    <source>
        <dbReference type="EMBL" id="EYF00241.1"/>
    </source>
</evidence>
<sequence length="43" mass="5176">MFKRIHRGRRQFANYDRRLLNSGYLSLDIPAGKSLDYFLDSFH</sequence>
<keyword evidence="2" id="KW-1185">Reference proteome</keyword>
<accession>A0A017SVB4</accession>
<name>A0A017SVB4_9BACT</name>
<dbReference type="Proteomes" id="UP000019678">
    <property type="component" value="Unassembled WGS sequence"/>
</dbReference>
<organism evidence="1 2">
    <name type="scientific">Chondromyces apiculatus DSM 436</name>
    <dbReference type="NCBI Taxonomy" id="1192034"/>
    <lineage>
        <taxon>Bacteria</taxon>
        <taxon>Pseudomonadati</taxon>
        <taxon>Myxococcota</taxon>
        <taxon>Polyangia</taxon>
        <taxon>Polyangiales</taxon>
        <taxon>Polyangiaceae</taxon>
        <taxon>Chondromyces</taxon>
    </lineage>
</organism>
<dbReference type="AlphaFoldDB" id="A0A017SVB4"/>
<reference evidence="1 2" key="1">
    <citation type="submission" date="2013-05" db="EMBL/GenBank/DDBJ databases">
        <title>Genome assembly of Chondromyces apiculatus DSM 436.</title>
        <authorList>
            <person name="Sharma G."/>
            <person name="Khatri I."/>
            <person name="Kaur C."/>
            <person name="Mayilraj S."/>
            <person name="Subramanian S."/>
        </authorList>
    </citation>
    <scope>NUCLEOTIDE SEQUENCE [LARGE SCALE GENOMIC DNA]</scope>
    <source>
        <strain evidence="1 2">DSM 436</strain>
    </source>
</reference>
<evidence type="ECO:0000313" key="2">
    <source>
        <dbReference type="Proteomes" id="UP000019678"/>
    </source>
</evidence>
<dbReference type="EMBL" id="ASRX01000121">
    <property type="protein sequence ID" value="EYF00241.1"/>
    <property type="molecule type" value="Genomic_DNA"/>
</dbReference>
<proteinExistence type="predicted"/>
<comment type="caution">
    <text evidence="1">The sequence shown here is derived from an EMBL/GenBank/DDBJ whole genome shotgun (WGS) entry which is preliminary data.</text>
</comment>
<protein>
    <submittedName>
        <fullName evidence="1">Uncharacterized protein</fullName>
    </submittedName>
</protein>